<dbReference type="AlphaFoldDB" id="A0A381YB01"/>
<gene>
    <name evidence="2" type="ORF">METZ01_LOCUS127028</name>
</gene>
<organism evidence="2">
    <name type="scientific">marine metagenome</name>
    <dbReference type="NCBI Taxonomy" id="408172"/>
    <lineage>
        <taxon>unclassified sequences</taxon>
        <taxon>metagenomes</taxon>
        <taxon>ecological metagenomes</taxon>
    </lineage>
</organism>
<dbReference type="EMBL" id="UINC01017795">
    <property type="protein sequence ID" value="SVA74174.1"/>
    <property type="molecule type" value="Genomic_DNA"/>
</dbReference>
<accession>A0A381YB01</accession>
<protein>
    <submittedName>
        <fullName evidence="2">Uncharacterized protein</fullName>
    </submittedName>
</protein>
<dbReference type="InterPro" id="IPR011055">
    <property type="entry name" value="Dup_hybrid_motif"/>
</dbReference>
<name>A0A381YB01_9ZZZZ</name>
<reference evidence="2" key="1">
    <citation type="submission" date="2018-05" db="EMBL/GenBank/DDBJ databases">
        <authorList>
            <person name="Lanie J.A."/>
            <person name="Ng W.-L."/>
            <person name="Kazmierczak K.M."/>
            <person name="Andrzejewski T.M."/>
            <person name="Davidsen T.M."/>
            <person name="Wayne K.J."/>
            <person name="Tettelin H."/>
            <person name="Glass J.I."/>
            <person name="Rusch D."/>
            <person name="Podicherti R."/>
            <person name="Tsui H.-C.T."/>
            <person name="Winkler M.E."/>
        </authorList>
    </citation>
    <scope>NUCLEOTIDE SEQUENCE</scope>
</reference>
<feature type="non-terminal residue" evidence="2">
    <location>
        <position position="1"/>
    </location>
</feature>
<dbReference type="CDD" id="cd12797">
    <property type="entry name" value="M23_peptidase"/>
    <property type="match status" value="1"/>
</dbReference>
<feature type="compositionally biased region" description="Low complexity" evidence="1">
    <location>
        <begin position="31"/>
        <end position="53"/>
    </location>
</feature>
<evidence type="ECO:0000313" key="2">
    <source>
        <dbReference type="EMBL" id="SVA74174.1"/>
    </source>
</evidence>
<evidence type="ECO:0000256" key="1">
    <source>
        <dbReference type="SAM" id="MobiDB-lite"/>
    </source>
</evidence>
<feature type="region of interest" description="Disordered" evidence="1">
    <location>
        <begin position="31"/>
        <end position="54"/>
    </location>
</feature>
<sequence length="644" mass="69817">VIDYGLEEVYSHISRTDSYTLGVVWDDCETAPTSTSAKSPVSTTSTTTAPKAPENTELDQAFGVAVEEYIATNWAGWSEGQSLGDCLVENASAIDTPAKQGVIDYGLEEVYSHISRTDSYTLGVVWDDCEQRDVASTITSTSTAAPTTVVADSPDPELDQNFSIAISAGISAGWSEGERIGDCLVDNASQITSAAKRGVIDHGLGEVFEHISMTDQSSLGAILEFCGVQKDRAAESGGVLAAACTLDAEVAEISCQASGYNPVSTLKWTSTGDYSGKTGGTRSGGASWDFTVPDELIELEAKVFLEECEGSSCRTVETSVDTSVFYSEDLTVECELDVELEEISCQAIGRQIWPQLTWTSTAIWDQREDTPSWLFTVERLWDSVIRADPGNDPPGVTPGAAKAGGHQEGEIDLPVSPEIQVSLEYCKNSFCKNAETSLDGAALLYEDTAGLDRIMLSVPFDLNDPISGIIPMGETIAHAIPAGHPGMDLQWKDHPEGRPEIFASATGTIDWIDTQAFHMGAVVTDHITVGARLRHEGFDKTYFTTYGGLALDFAYELGDTIQKGELMGHIDVNPHEAGFMIHWEFGVLNRFSAESDARDIRWCPMTFFDETSRVVMEEIWEGTTNSFKDAFPYICSNVYFGRNG</sequence>
<dbReference type="Gene3D" id="2.70.70.10">
    <property type="entry name" value="Glucose Permease (Domain IIA)"/>
    <property type="match status" value="1"/>
</dbReference>
<proteinExistence type="predicted"/>